<keyword evidence="1" id="KW-0238">DNA-binding</keyword>
<dbReference type="InterPro" id="IPR010982">
    <property type="entry name" value="Lambda_DNA-bd_dom_sf"/>
</dbReference>
<dbReference type="GO" id="GO:0003677">
    <property type="term" value="F:DNA binding"/>
    <property type="evidence" value="ECO:0007669"/>
    <property type="project" value="UniProtKB-KW"/>
</dbReference>
<dbReference type="Proteomes" id="UP000623172">
    <property type="component" value="Unassembled WGS sequence"/>
</dbReference>
<dbReference type="RefSeq" id="WP_249316904.1">
    <property type="nucleotide sequence ID" value="NZ_JACRSR010000004.1"/>
</dbReference>
<dbReference type="AlphaFoldDB" id="A0A926D6Z1"/>
<dbReference type="Pfam" id="PF01381">
    <property type="entry name" value="HTH_3"/>
    <property type="match status" value="1"/>
</dbReference>
<dbReference type="PANTHER" id="PTHR46558">
    <property type="entry name" value="TRACRIPTIONAL REGULATORY PROTEIN-RELATED-RELATED"/>
    <property type="match status" value="1"/>
</dbReference>
<evidence type="ECO:0000259" key="2">
    <source>
        <dbReference type="PROSITE" id="PS50943"/>
    </source>
</evidence>
<name>A0A926D6Z1_9FIRM</name>
<evidence type="ECO:0000256" key="1">
    <source>
        <dbReference type="ARBA" id="ARBA00023125"/>
    </source>
</evidence>
<accession>A0A926D6Z1</accession>
<dbReference type="EMBL" id="JACRSR010000004">
    <property type="protein sequence ID" value="MBC8531989.1"/>
    <property type="molecule type" value="Genomic_DNA"/>
</dbReference>
<reference evidence="3" key="1">
    <citation type="submission" date="2020-08" db="EMBL/GenBank/DDBJ databases">
        <title>Genome public.</title>
        <authorList>
            <person name="Liu C."/>
            <person name="Sun Q."/>
        </authorList>
    </citation>
    <scope>NUCLEOTIDE SEQUENCE</scope>
    <source>
        <strain evidence="3">NSJ-53</strain>
    </source>
</reference>
<dbReference type="PROSITE" id="PS50943">
    <property type="entry name" value="HTH_CROC1"/>
    <property type="match status" value="1"/>
</dbReference>
<gene>
    <name evidence="3" type="ORF">H8696_09035</name>
</gene>
<evidence type="ECO:0000313" key="3">
    <source>
        <dbReference type="EMBL" id="MBC8531989.1"/>
    </source>
</evidence>
<protein>
    <submittedName>
        <fullName evidence="3">Helix-turn-helix transcriptional regulator</fullName>
    </submittedName>
</protein>
<dbReference type="PANTHER" id="PTHR46558:SF11">
    <property type="entry name" value="HTH-TYPE TRANSCRIPTIONAL REGULATOR XRE"/>
    <property type="match status" value="1"/>
</dbReference>
<dbReference type="Gene3D" id="1.10.260.40">
    <property type="entry name" value="lambda repressor-like DNA-binding domains"/>
    <property type="match status" value="1"/>
</dbReference>
<comment type="caution">
    <text evidence="3">The sequence shown here is derived from an EMBL/GenBank/DDBJ whole genome shotgun (WGS) entry which is preliminary data.</text>
</comment>
<dbReference type="CDD" id="cd00093">
    <property type="entry name" value="HTH_XRE"/>
    <property type="match status" value="1"/>
</dbReference>
<dbReference type="InterPro" id="IPR001387">
    <property type="entry name" value="Cro/C1-type_HTH"/>
</dbReference>
<feature type="domain" description="HTH cro/C1-type" evidence="2">
    <location>
        <begin position="11"/>
        <end position="65"/>
    </location>
</feature>
<dbReference type="SMART" id="SM00530">
    <property type="entry name" value="HTH_XRE"/>
    <property type="match status" value="1"/>
</dbReference>
<sequence>MFPKKIFAIRIKELRQANGLTLAQLGQLFGVSKQSAQRWETGVNVPSAENLVDMADYFGVSLDYLVGRSDDPTLHK</sequence>
<evidence type="ECO:0000313" key="4">
    <source>
        <dbReference type="Proteomes" id="UP000623172"/>
    </source>
</evidence>
<keyword evidence="4" id="KW-1185">Reference proteome</keyword>
<proteinExistence type="predicted"/>
<dbReference type="SUPFAM" id="SSF47413">
    <property type="entry name" value="lambda repressor-like DNA-binding domains"/>
    <property type="match status" value="1"/>
</dbReference>
<organism evidence="3 4">
    <name type="scientific">Gehongia tenuis</name>
    <dbReference type="NCBI Taxonomy" id="2763655"/>
    <lineage>
        <taxon>Bacteria</taxon>
        <taxon>Bacillati</taxon>
        <taxon>Bacillota</taxon>
        <taxon>Clostridia</taxon>
        <taxon>Christensenellales</taxon>
        <taxon>Christensenellaceae</taxon>
        <taxon>Gehongia</taxon>
    </lineage>
</organism>